<proteinExistence type="predicted"/>
<keyword evidence="2" id="KW-1185">Reference proteome</keyword>
<dbReference type="Proteomes" id="UP001293254">
    <property type="component" value="Unassembled WGS sequence"/>
</dbReference>
<sequence length="129" mass="14378">MVGRLAGGQDALVFRIDRSGQMRWSLSGVPKAEEAVSPAEESIDLVEFNLALPGRIEKGSLSFLMGLRPEFNNLRSSIQHRVLTPDIDRAVADVRSEETQLPSLSVSVYEELPVLGRVDGRIRPYSFYF</sequence>
<gene>
    <name evidence="1" type="ORF">Salat_2970300</name>
</gene>
<accession>A0AAE1XI69</accession>
<comment type="caution">
    <text evidence="1">The sequence shown here is derived from an EMBL/GenBank/DDBJ whole genome shotgun (WGS) entry which is preliminary data.</text>
</comment>
<reference evidence="1" key="1">
    <citation type="submission" date="2020-06" db="EMBL/GenBank/DDBJ databases">
        <authorList>
            <person name="Li T."/>
            <person name="Hu X."/>
            <person name="Zhang T."/>
            <person name="Song X."/>
            <person name="Zhang H."/>
            <person name="Dai N."/>
            <person name="Sheng W."/>
            <person name="Hou X."/>
            <person name="Wei L."/>
        </authorList>
    </citation>
    <scope>NUCLEOTIDE SEQUENCE</scope>
    <source>
        <strain evidence="1">3651</strain>
        <tissue evidence="1">Leaf</tissue>
    </source>
</reference>
<evidence type="ECO:0000313" key="2">
    <source>
        <dbReference type="Proteomes" id="UP001293254"/>
    </source>
</evidence>
<evidence type="ECO:0000313" key="1">
    <source>
        <dbReference type="EMBL" id="KAK4412194.1"/>
    </source>
</evidence>
<dbReference type="AlphaFoldDB" id="A0AAE1XI69"/>
<name>A0AAE1XI69_9LAMI</name>
<organism evidence="1 2">
    <name type="scientific">Sesamum alatum</name>
    <dbReference type="NCBI Taxonomy" id="300844"/>
    <lineage>
        <taxon>Eukaryota</taxon>
        <taxon>Viridiplantae</taxon>
        <taxon>Streptophyta</taxon>
        <taxon>Embryophyta</taxon>
        <taxon>Tracheophyta</taxon>
        <taxon>Spermatophyta</taxon>
        <taxon>Magnoliopsida</taxon>
        <taxon>eudicotyledons</taxon>
        <taxon>Gunneridae</taxon>
        <taxon>Pentapetalae</taxon>
        <taxon>asterids</taxon>
        <taxon>lamiids</taxon>
        <taxon>Lamiales</taxon>
        <taxon>Pedaliaceae</taxon>
        <taxon>Sesamum</taxon>
    </lineage>
</organism>
<protein>
    <submittedName>
        <fullName evidence="1">Uncharacterized protein</fullName>
    </submittedName>
</protein>
<reference evidence="1" key="2">
    <citation type="journal article" date="2024" name="Plant">
        <title>Genomic evolution and insights into agronomic trait innovations of Sesamum species.</title>
        <authorList>
            <person name="Miao H."/>
            <person name="Wang L."/>
            <person name="Qu L."/>
            <person name="Liu H."/>
            <person name="Sun Y."/>
            <person name="Le M."/>
            <person name="Wang Q."/>
            <person name="Wei S."/>
            <person name="Zheng Y."/>
            <person name="Lin W."/>
            <person name="Duan Y."/>
            <person name="Cao H."/>
            <person name="Xiong S."/>
            <person name="Wang X."/>
            <person name="Wei L."/>
            <person name="Li C."/>
            <person name="Ma Q."/>
            <person name="Ju M."/>
            <person name="Zhao R."/>
            <person name="Li G."/>
            <person name="Mu C."/>
            <person name="Tian Q."/>
            <person name="Mei H."/>
            <person name="Zhang T."/>
            <person name="Gao T."/>
            <person name="Zhang H."/>
        </authorList>
    </citation>
    <scope>NUCLEOTIDE SEQUENCE</scope>
    <source>
        <strain evidence="1">3651</strain>
    </source>
</reference>
<dbReference type="EMBL" id="JACGWO010000020">
    <property type="protein sequence ID" value="KAK4412194.1"/>
    <property type="molecule type" value="Genomic_DNA"/>
</dbReference>